<dbReference type="PANTHER" id="PTHR34219:SF8">
    <property type="entry name" value="PEPSY DOMAIN-CONTAINING PROTEIN"/>
    <property type="match status" value="1"/>
</dbReference>
<proteinExistence type="predicted"/>
<dbReference type="Proteomes" id="UP000679575">
    <property type="component" value="Chromosome"/>
</dbReference>
<dbReference type="Pfam" id="PF03929">
    <property type="entry name" value="PepSY_TM"/>
    <property type="match status" value="1"/>
</dbReference>
<feature type="transmembrane region" description="Helical" evidence="1">
    <location>
        <begin position="12"/>
        <end position="36"/>
    </location>
</feature>
<keyword evidence="1" id="KW-0812">Transmembrane</keyword>
<evidence type="ECO:0000256" key="1">
    <source>
        <dbReference type="SAM" id="Phobius"/>
    </source>
</evidence>
<protein>
    <submittedName>
        <fullName evidence="2">PepSY domain-containing protein</fullName>
    </submittedName>
</protein>
<reference evidence="2 3" key="1">
    <citation type="submission" date="2021-04" db="EMBL/GenBank/DDBJ databases">
        <title>Novel species identification of genus Shewanella.</title>
        <authorList>
            <person name="Liu G."/>
        </authorList>
    </citation>
    <scope>NUCLEOTIDE SEQUENCE [LARGE SCALE GENOMIC DNA]</scope>
    <source>
        <strain evidence="2 3">FJAT-54481</strain>
    </source>
</reference>
<name>A0ABX7YR37_9GAMM</name>
<feature type="transmembrane region" description="Helical" evidence="1">
    <location>
        <begin position="338"/>
        <end position="358"/>
    </location>
</feature>
<dbReference type="InterPro" id="IPR005625">
    <property type="entry name" value="PepSY-ass_TM"/>
</dbReference>
<feature type="transmembrane region" description="Helical" evidence="1">
    <location>
        <begin position="142"/>
        <end position="165"/>
    </location>
</feature>
<feature type="transmembrane region" description="Helical" evidence="1">
    <location>
        <begin position="193"/>
        <end position="214"/>
    </location>
</feature>
<keyword evidence="1" id="KW-0472">Membrane</keyword>
<keyword evidence="1" id="KW-1133">Transmembrane helix</keyword>
<keyword evidence="3" id="KW-1185">Reference proteome</keyword>
<dbReference type="EMBL" id="CP073587">
    <property type="protein sequence ID" value="QUN05233.1"/>
    <property type="molecule type" value="Genomic_DNA"/>
</dbReference>
<sequence length="382" mass="43597">MRKISNRFWYAFHGWCSLPIWVLFCFICLSGTIAVLSHELTWLTNPNARASNPHDLPAKSNAEVVDIFKKAHPSADVSTVLTYEDYLVNVVLFSDHDQPFAQAYVNQYSGDIQEINSGITFIGFMRSLHGWLLFPWQQGYSIGYYLVSSMGFVMLGSLISGLMIYKQFWKAFTAPKLRFNQGKKTLLNDLHRLAGVWSIWFILLMSLTGLWYLVQGILMHNDIEVEDHAPLTAVSSLPAQQQAFKVDLAQALKAANQQFHDFKPTYVMMPEHNRDNFHLYGSGKDIFFDQYSYQVSVNPWSGDVVHTMSPSQMNTVQSVMHIVDPLHYGTIGGIWTKIIWFFFGALLTGMSITGFLMWRHKLVQIRAEKTVAKPAAELKESF</sequence>
<dbReference type="PANTHER" id="PTHR34219">
    <property type="entry name" value="IRON-REGULATED INNER MEMBRANE PROTEIN-RELATED"/>
    <property type="match status" value="1"/>
</dbReference>
<dbReference type="RefSeq" id="WP_212594268.1">
    <property type="nucleotide sequence ID" value="NZ_CP073587.1"/>
</dbReference>
<evidence type="ECO:0000313" key="3">
    <source>
        <dbReference type="Proteomes" id="UP000679575"/>
    </source>
</evidence>
<organism evidence="2 3">
    <name type="scientific">Shewanella yunxiaonensis</name>
    <dbReference type="NCBI Taxonomy" id="2829809"/>
    <lineage>
        <taxon>Bacteria</taxon>
        <taxon>Pseudomonadati</taxon>
        <taxon>Pseudomonadota</taxon>
        <taxon>Gammaproteobacteria</taxon>
        <taxon>Alteromonadales</taxon>
        <taxon>Shewanellaceae</taxon>
        <taxon>Shewanella</taxon>
    </lineage>
</organism>
<evidence type="ECO:0000313" key="2">
    <source>
        <dbReference type="EMBL" id="QUN05233.1"/>
    </source>
</evidence>
<gene>
    <name evidence="2" type="ORF">KDN34_13650</name>
</gene>
<accession>A0ABX7YR37</accession>